<evidence type="ECO:0000313" key="10">
    <source>
        <dbReference type="Proteomes" id="UP000318946"/>
    </source>
</evidence>
<feature type="domain" description="Alpha-L-rhamnosidase C-terminal" evidence="8">
    <location>
        <begin position="824"/>
        <end position="888"/>
    </location>
</feature>
<dbReference type="Pfam" id="PF25788">
    <property type="entry name" value="Ig_Rha78A_N"/>
    <property type="match status" value="1"/>
</dbReference>
<dbReference type="KEGG" id="acou:A5CBH24_03610"/>
<dbReference type="InterPro" id="IPR035398">
    <property type="entry name" value="Bac_rhamnosid_C"/>
</dbReference>
<dbReference type="EMBL" id="AP019735">
    <property type="protein sequence ID" value="BBL03048.1"/>
    <property type="molecule type" value="Genomic_DNA"/>
</dbReference>
<accession>A0A4Y1WSK3</accession>
<keyword evidence="4" id="KW-0732">Signal</keyword>
<dbReference type="Proteomes" id="UP000318946">
    <property type="component" value="Chromosome"/>
</dbReference>
<dbReference type="SUPFAM" id="SSF48208">
    <property type="entry name" value="Six-hairpin glycosidases"/>
    <property type="match status" value="1"/>
</dbReference>
<dbReference type="Gene3D" id="2.60.420.10">
    <property type="entry name" value="Maltose phosphorylase, domain 3"/>
    <property type="match status" value="1"/>
</dbReference>
<evidence type="ECO:0000259" key="7">
    <source>
        <dbReference type="Pfam" id="PF17389"/>
    </source>
</evidence>
<feature type="domain" description="Bacterial alpha-L-rhamnosidase N-terminal" evidence="6">
    <location>
        <begin position="187"/>
        <end position="356"/>
    </location>
</feature>
<dbReference type="GO" id="GO:0030596">
    <property type="term" value="F:alpha-L-rhamnosidase activity"/>
    <property type="evidence" value="ECO:0007669"/>
    <property type="project" value="UniProtKB-EC"/>
</dbReference>
<evidence type="ECO:0000256" key="1">
    <source>
        <dbReference type="ARBA" id="ARBA00001445"/>
    </source>
</evidence>
<keyword evidence="3 9" id="KW-0378">Hydrolase</keyword>
<dbReference type="InterPro" id="IPR035396">
    <property type="entry name" value="Bac_rhamnosid6H"/>
</dbReference>
<feature type="signal peptide" evidence="4">
    <location>
        <begin position="1"/>
        <end position="20"/>
    </location>
</feature>
<dbReference type="Pfam" id="PF05592">
    <property type="entry name" value="Bac_rhamnosid"/>
    <property type="match status" value="1"/>
</dbReference>
<dbReference type="InterPro" id="IPR008902">
    <property type="entry name" value="Rhamnosid_concanavalin"/>
</dbReference>
<reference evidence="10" key="1">
    <citation type="submission" date="2019-06" db="EMBL/GenBank/DDBJ databases">
        <title>Alistipes onderdonkii subsp. vulgaris subsp. nov., Alistipes dispar sp. nov. and Alistipes communis sp. nov., isolated from human faeces, and creation of Alistipes onderdonkii subsp. onderdonkii subsp. nov.</title>
        <authorList>
            <person name="Sakamoto M."/>
            <person name="Ikeyama N."/>
            <person name="Ogata Y."/>
            <person name="Suda W."/>
            <person name="Iino T."/>
            <person name="Hattori M."/>
            <person name="Ohkuma M."/>
        </authorList>
    </citation>
    <scope>NUCLEOTIDE SEQUENCE [LARGE SCALE GENOMIC DNA]</scope>
    <source>
        <strain evidence="10">5CBH24</strain>
    </source>
</reference>
<evidence type="ECO:0000259" key="6">
    <source>
        <dbReference type="Pfam" id="PF08531"/>
    </source>
</evidence>
<dbReference type="InterPro" id="IPR013737">
    <property type="entry name" value="Bac_rhamnosid_N"/>
</dbReference>
<evidence type="ECO:0000256" key="2">
    <source>
        <dbReference type="ARBA" id="ARBA00012652"/>
    </source>
</evidence>
<dbReference type="Pfam" id="PF17389">
    <property type="entry name" value="Bac_rhamnosid6H"/>
    <property type="match status" value="1"/>
</dbReference>
<dbReference type="InterPro" id="IPR008928">
    <property type="entry name" value="6-hairpin_glycosidase_sf"/>
</dbReference>
<dbReference type="Pfam" id="PF17390">
    <property type="entry name" value="Bac_rhamnosid_C"/>
    <property type="match status" value="1"/>
</dbReference>
<evidence type="ECO:0000259" key="5">
    <source>
        <dbReference type="Pfam" id="PF05592"/>
    </source>
</evidence>
<dbReference type="PIRSF" id="PIRSF010631">
    <property type="entry name" value="A-rhamnsds"/>
    <property type="match status" value="1"/>
</dbReference>
<dbReference type="Gene3D" id="2.60.40.10">
    <property type="entry name" value="Immunoglobulins"/>
    <property type="match status" value="1"/>
</dbReference>
<keyword evidence="10" id="KW-1185">Reference proteome</keyword>
<dbReference type="EC" id="3.2.1.40" evidence="2"/>
<evidence type="ECO:0000313" key="9">
    <source>
        <dbReference type="EMBL" id="BBL03048.1"/>
    </source>
</evidence>
<protein>
    <recommendedName>
        <fullName evidence="2">alpha-L-rhamnosidase</fullName>
        <ecNumber evidence="2">3.2.1.40</ecNumber>
    </recommendedName>
</protein>
<dbReference type="PANTHER" id="PTHR33307:SF11">
    <property type="entry name" value="ALPHA-L-RHAMNOSIDASE"/>
    <property type="match status" value="1"/>
</dbReference>
<dbReference type="InterPro" id="IPR013783">
    <property type="entry name" value="Ig-like_fold"/>
</dbReference>
<dbReference type="GeneID" id="78341083"/>
<evidence type="ECO:0000256" key="4">
    <source>
        <dbReference type="SAM" id="SignalP"/>
    </source>
</evidence>
<feature type="domain" description="Alpha-L-rhamnosidase six-hairpin glycosidase" evidence="7">
    <location>
        <begin position="480"/>
        <end position="814"/>
    </location>
</feature>
<organism evidence="9 10">
    <name type="scientific">Alistipes communis</name>
    <dbReference type="NCBI Taxonomy" id="2585118"/>
    <lineage>
        <taxon>Bacteria</taxon>
        <taxon>Pseudomonadati</taxon>
        <taxon>Bacteroidota</taxon>
        <taxon>Bacteroidia</taxon>
        <taxon>Bacteroidales</taxon>
        <taxon>Rikenellaceae</taxon>
        <taxon>Alistipes</taxon>
    </lineage>
</organism>
<proteinExistence type="predicted"/>
<feature type="chain" id="PRO_5021202838" description="alpha-L-rhamnosidase" evidence="4">
    <location>
        <begin position="21"/>
        <end position="929"/>
    </location>
</feature>
<dbReference type="InterPro" id="IPR016007">
    <property type="entry name" value="Alpha_rhamnosid"/>
</dbReference>
<comment type="catalytic activity">
    <reaction evidence="1">
        <text>Hydrolysis of terminal non-reducing alpha-L-rhamnose residues in alpha-L-rhamnosides.</text>
        <dbReference type="EC" id="3.2.1.40"/>
    </reaction>
</comment>
<gene>
    <name evidence="9" type="ORF">A5CBH24_03610</name>
</gene>
<dbReference type="OrthoDB" id="9766741at2"/>
<feature type="domain" description="Alpha-L-rhamnosidase concanavalin-like" evidence="5">
    <location>
        <begin position="365"/>
        <end position="460"/>
    </location>
</feature>
<evidence type="ECO:0000256" key="3">
    <source>
        <dbReference type="ARBA" id="ARBA00022801"/>
    </source>
</evidence>
<dbReference type="PANTHER" id="PTHR33307">
    <property type="entry name" value="ALPHA-RHAMNOSIDASE (EUROFUNG)"/>
    <property type="match status" value="1"/>
</dbReference>
<dbReference type="Gene3D" id="2.60.120.260">
    <property type="entry name" value="Galactose-binding domain-like"/>
    <property type="match status" value="2"/>
</dbReference>
<dbReference type="RefSeq" id="WP_141412020.1">
    <property type="nucleotide sequence ID" value="NZ_AP019735.1"/>
</dbReference>
<dbReference type="AlphaFoldDB" id="A0A4Y1WSK3"/>
<dbReference type="Pfam" id="PF08531">
    <property type="entry name" value="Bac_rhamnosid_N"/>
    <property type="match status" value="1"/>
</dbReference>
<dbReference type="Gene3D" id="1.50.10.10">
    <property type="match status" value="1"/>
</dbReference>
<evidence type="ECO:0000259" key="8">
    <source>
        <dbReference type="Pfam" id="PF17390"/>
    </source>
</evidence>
<sequence>MKKWTILLLALLCSTAGAAAQDFSVVNPRCEYRDEPLGINTLTPRFSWQISARDRGFLQSAYELIVGDDRAAVAAGRGNLWRVKAKGAESLHIPYAGKALESGKEYYWSVRVWNAAGEVSPWMPVNRFSTGLMSPDAWSGARWIAMEVQPDSLRLVPGEEYNKLTIGDRITAPNRLPQFRREIDVRKPVKRAMAYVSGLGQFEFFINGDKVGDNFLDPAWSDYDKIVCYVPFDVTDRLQQGANVLGVMLGNGMYNVPRERYYKLLMTYGYPMMICKVDVEYADGTHDVIVSDGSWRTTTSPVTYSSIFGGEDYDATLERTGWMKPGYDDSSWQEVLFTSQRGELIAPKALPVKVMEEFPVFKIRKTKYGKWLYDMGQNFSGVARLTVKGKRGQAVRMNTCELFDPAVDSIQIHGGYRGETRYTYTLRGDAEPESWAPQFTYHGFRYVLIDGAVPAGEPNPEGLPEIVDVRGLHIRNSTPESGTFVSSNDLLNKTQRLIGWGIKSNMVSYLTDCPHREKLPWLEQLHLMFGSLQYTFDMFSLYEKMLDDMAMAQLPNGLVPDIAPEYALFREAFRDSPEWGSAFVLVPLYLYEYYGDGTMLRKHYEAMGRYVDYLTSKADDHILKHGLGDWFDIGPKMPGRAQLSSLAATATPIYYMDALAMVKGAELLGKKKDAERWQKLADAIRTSYNEKFFHKEGCYYDRNSQTANSIALCAGLVDPEYRQGVLDNVVKDIRSRNNGLTGGDVGYTYILRALEAGGRSDVIFDMNSRYDVYGYGYMLAQGATALPESWQVVPIKSHNHFMLGHLMQWLYTHVGGIRRDTEALAYKRSVIRPEAVGDLTMARVSFESPYGQIRSEWSKGADGSFELLAEVPANTTSTVWLPAAEDAAVFESNLPVEKVAGIEYLGYKEGCKVYAVGSGTYRFDVRPQR</sequence>
<dbReference type="GO" id="GO:0005975">
    <property type="term" value="P:carbohydrate metabolic process"/>
    <property type="evidence" value="ECO:0007669"/>
    <property type="project" value="InterPro"/>
</dbReference>
<dbReference type="InterPro" id="IPR012341">
    <property type="entry name" value="6hp_glycosidase-like_sf"/>
</dbReference>
<name>A0A4Y1WSK3_9BACT</name>